<evidence type="ECO:0000256" key="2">
    <source>
        <dbReference type="SAM" id="Phobius"/>
    </source>
</evidence>
<reference evidence="3" key="2">
    <citation type="submission" date="2020-11" db="EMBL/GenBank/DDBJ databases">
        <authorList>
            <person name="McCartney M.A."/>
            <person name="Auch B."/>
            <person name="Kono T."/>
            <person name="Mallez S."/>
            <person name="Becker A."/>
            <person name="Gohl D.M."/>
            <person name="Silverstein K.A.T."/>
            <person name="Koren S."/>
            <person name="Bechman K.B."/>
            <person name="Herman A."/>
            <person name="Abrahante J.E."/>
            <person name="Garbe J."/>
        </authorList>
    </citation>
    <scope>NUCLEOTIDE SEQUENCE</scope>
    <source>
        <strain evidence="3">Duluth1</strain>
        <tissue evidence="3">Whole animal</tissue>
    </source>
</reference>
<comment type="caution">
    <text evidence="3">The sequence shown here is derived from an EMBL/GenBank/DDBJ whole genome shotgun (WGS) entry which is preliminary data.</text>
</comment>
<dbReference type="EMBL" id="JAIWYP010000005">
    <property type="protein sequence ID" value="KAH3819010.1"/>
    <property type="molecule type" value="Genomic_DNA"/>
</dbReference>
<keyword evidence="2" id="KW-0812">Transmembrane</keyword>
<dbReference type="Proteomes" id="UP000828390">
    <property type="component" value="Unassembled WGS sequence"/>
</dbReference>
<dbReference type="AlphaFoldDB" id="A0A9D4GL29"/>
<name>A0A9D4GL29_DREPO</name>
<feature type="transmembrane region" description="Helical" evidence="2">
    <location>
        <begin position="90"/>
        <end position="113"/>
    </location>
</feature>
<protein>
    <submittedName>
        <fullName evidence="3">Uncharacterized protein</fullName>
    </submittedName>
</protein>
<accession>A0A9D4GL29</accession>
<keyword evidence="4" id="KW-1185">Reference proteome</keyword>
<keyword evidence="2" id="KW-1133">Transmembrane helix</keyword>
<reference evidence="3" key="1">
    <citation type="journal article" date="2019" name="bioRxiv">
        <title>The Genome of the Zebra Mussel, Dreissena polymorpha: A Resource for Invasive Species Research.</title>
        <authorList>
            <person name="McCartney M.A."/>
            <person name="Auch B."/>
            <person name="Kono T."/>
            <person name="Mallez S."/>
            <person name="Zhang Y."/>
            <person name="Obille A."/>
            <person name="Becker A."/>
            <person name="Abrahante J.E."/>
            <person name="Garbe J."/>
            <person name="Badalamenti J.P."/>
            <person name="Herman A."/>
            <person name="Mangelson H."/>
            <person name="Liachko I."/>
            <person name="Sullivan S."/>
            <person name="Sone E.D."/>
            <person name="Koren S."/>
            <person name="Silverstein K.A.T."/>
            <person name="Beckman K.B."/>
            <person name="Gohl D.M."/>
        </authorList>
    </citation>
    <scope>NUCLEOTIDE SEQUENCE</scope>
    <source>
        <strain evidence="3">Duluth1</strain>
        <tissue evidence="3">Whole animal</tissue>
    </source>
</reference>
<evidence type="ECO:0000256" key="1">
    <source>
        <dbReference type="SAM" id="MobiDB-lite"/>
    </source>
</evidence>
<feature type="region of interest" description="Disordered" evidence="1">
    <location>
        <begin position="1"/>
        <end position="23"/>
    </location>
</feature>
<sequence length="130" mass="14881">MAPNVGQTCDGRTRLAAGPGSRRAARLVPRSLRTGPRCRSGAGFGSTTTPKRRVDFRPAPRTVLQDPQYFRKGQLNCELIMHFLVREIRVLFSVYVTFCLHHVTYVLIVVNFVTRTFRNCSLWTFCLWMC</sequence>
<evidence type="ECO:0000313" key="3">
    <source>
        <dbReference type="EMBL" id="KAH3819010.1"/>
    </source>
</evidence>
<proteinExistence type="predicted"/>
<keyword evidence="2" id="KW-0472">Membrane</keyword>
<evidence type="ECO:0000313" key="4">
    <source>
        <dbReference type="Proteomes" id="UP000828390"/>
    </source>
</evidence>
<gene>
    <name evidence="3" type="ORF">DPMN_120740</name>
</gene>
<organism evidence="3 4">
    <name type="scientific">Dreissena polymorpha</name>
    <name type="common">Zebra mussel</name>
    <name type="synonym">Mytilus polymorpha</name>
    <dbReference type="NCBI Taxonomy" id="45954"/>
    <lineage>
        <taxon>Eukaryota</taxon>
        <taxon>Metazoa</taxon>
        <taxon>Spiralia</taxon>
        <taxon>Lophotrochozoa</taxon>
        <taxon>Mollusca</taxon>
        <taxon>Bivalvia</taxon>
        <taxon>Autobranchia</taxon>
        <taxon>Heteroconchia</taxon>
        <taxon>Euheterodonta</taxon>
        <taxon>Imparidentia</taxon>
        <taxon>Neoheterodontei</taxon>
        <taxon>Myida</taxon>
        <taxon>Dreissenoidea</taxon>
        <taxon>Dreissenidae</taxon>
        <taxon>Dreissena</taxon>
    </lineage>
</organism>